<proteinExistence type="predicted"/>
<evidence type="ECO:0000313" key="1">
    <source>
        <dbReference type="EMBL" id="AWN43713.1"/>
    </source>
</evidence>
<dbReference type="KEGG" id="mets:DK389_28375"/>
<accession>A0A2U8WCA7</accession>
<organism evidence="1 2">
    <name type="scientific">Methylobacterium durans</name>
    <dbReference type="NCBI Taxonomy" id="2202825"/>
    <lineage>
        <taxon>Bacteria</taxon>
        <taxon>Pseudomonadati</taxon>
        <taxon>Pseudomonadota</taxon>
        <taxon>Alphaproteobacteria</taxon>
        <taxon>Hyphomicrobiales</taxon>
        <taxon>Methylobacteriaceae</taxon>
        <taxon>Methylobacterium</taxon>
    </lineage>
</organism>
<dbReference type="EMBL" id="CP029550">
    <property type="protein sequence ID" value="AWN43713.1"/>
    <property type="molecule type" value="Genomic_DNA"/>
</dbReference>
<dbReference type="OrthoDB" id="9948293at2"/>
<sequence length="66" mass="7215">MEHGGRIELEAALAEQIASELRAAARFHEQNGNDAVAEALRMDARRHAREAVMLRARAEAPVLVPA</sequence>
<dbReference type="Proteomes" id="UP000245926">
    <property type="component" value="Chromosome"/>
</dbReference>
<keyword evidence="2" id="KW-1185">Reference proteome</keyword>
<dbReference type="AlphaFoldDB" id="A0A2U8WCA7"/>
<protein>
    <submittedName>
        <fullName evidence="1">Uncharacterized protein</fullName>
    </submittedName>
</protein>
<evidence type="ECO:0000313" key="2">
    <source>
        <dbReference type="Proteomes" id="UP000245926"/>
    </source>
</evidence>
<reference evidence="2" key="1">
    <citation type="submission" date="2018-05" db="EMBL/GenBank/DDBJ databases">
        <title>Complete Genome Sequence of Methylobacterium sp. 17SD2-17.</title>
        <authorList>
            <person name="Srinivasan S."/>
        </authorList>
    </citation>
    <scope>NUCLEOTIDE SEQUENCE [LARGE SCALE GENOMIC DNA]</scope>
    <source>
        <strain evidence="2">17SD2-17</strain>
    </source>
</reference>
<gene>
    <name evidence="1" type="ORF">DK389_28375</name>
</gene>
<dbReference type="RefSeq" id="WP_109894778.1">
    <property type="nucleotide sequence ID" value="NZ_CP029550.1"/>
</dbReference>
<name>A0A2U8WCA7_9HYPH</name>